<dbReference type="Proteomes" id="UP000287651">
    <property type="component" value="Unassembled WGS sequence"/>
</dbReference>
<dbReference type="EMBL" id="AMZH03001434">
    <property type="protein sequence ID" value="RRT79315.1"/>
    <property type="molecule type" value="Genomic_DNA"/>
</dbReference>
<dbReference type="AlphaFoldDB" id="A0A427ASY5"/>
<proteinExistence type="predicted"/>
<name>A0A427ASY5_ENSVE</name>
<sequence>MRRATVNKTSVKLGILRERRRHHLEHQSKKKSHIERLTTVKIRLNVLEASLEELYHGQKRLLGVESSQEEVESQIKKVKSLVDRLMEDTKDSVQHLHEVRGIANSKDSILMQGLVHGRRSVHGHPKAQDPDNEALILVKVGLLQCSHSLKGAQQVTGQGRASGQSEDDAVGNSRGVCWELAEGIESLPGWRKRVCRKKTETRRKIVGGSRKAYQELERTSLKISRRSLGTRREIAGRRP</sequence>
<evidence type="ECO:0000313" key="1">
    <source>
        <dbReference type="EMBL" id="RRT79315.1"/>
    </source>
</evidence>
<comment type="caution">
    <text evidence="1">The sequence shown here is derived from an EMBL/GenBank/DDBJ whole genome shotgun (WGS) entry which is preliminary data.</text>
</comment>
<evidence type="ECO:0000313" key="2">
    <source>
        <dbReference type="Proteomes" id="UP000287651"/>
    </source>
</evidence>
<gene>
    <name evidence="1" type="ORF">B296_00006148</name>
</gene>
<accession>A0A427ASY5</accession>
<organism evidence="1 2">
    <name type="scientific">Ensete ventricosum</name>
    <name type="common">Abyssinian banana</name>
    <name type="synonym">Musa ensete</name>
    <dbReference type="NCBI Taxonomy" id="4639"/>
    <lineage>
        <taxon>Eukaryota</taxon>
        <taxon>Viridiplantae</taxon>
        <taxon>Streptophyta</taxon>
        <taxon>Embryophyta</taxon>
        <taxon>Tracheophyta</taxon>
        <taxon>Spermatophyta</taxon>
        <taxon>Magnoliopsida</taxon>
        <taxon>Liliopsida</taxon>
        <taxon>Zingiberales</taxon>
        <taxon>Musaceae</taxon>
        <taxon>Ensete</taxon>
    </lineage>
</organism>
<reference evidence="1 2" key="1">
    <citation type="journal article" date="2014" name="Agronomy (Basel)">
        <title>A Draft Genome Sequence for Ensete ventricosum, the Drought-Tolerant Tree Against Hunger.</title>
        <authorList>
            <person name="Harrison J."/>
            <person name="Moore K.A."/>
            <person name="Paszkiewicz K."/>
            <person name="Jones T."/>
            <person name="Grant M."/>
            <person name="Ambacheew D."/>
            <person name="Muzemil S."/>
            <person name="Studholme D.J."/>
        </authorList>
    </citation>
    <scope>NUCLEOTIDE SEQUENCE [LARGE SCALE GENOMIC DNA]</scope>
</reference>
<protein>
    <submittedName>
        <fullName evidence="1">Uncharacterized protein</fullName>
    </submittedName>
</protein>